<dbReference type="InterPro" id="IPR036942">
    <property type="entry name" value="Beta-barrel_TonB_sf"/>
</dbReference>
<keyword evidence="3 10" id="KW-1134">Transmembrane beta strand</keyword>
<dbReference type="Pfam" id="PF00593">
    <property type="entry name" value="TonB_dep_Rec_b-barrel"/>
    <property type="match status" value="1"/>
</dbReference>
<dbReference type="InterPro" id="IPR039426">
    <property type="entry name" value="TonB-dep_rcpt-like"/>
</dbReference>
<dbReference type="CDD" id="cd01347">
    <property type="entry name" value="ligand_gated_channel"/>
    <property type="match status" value="1"/>
</dbReference>
<keyword evidence="7 10" id="KW-0472">Membrane</keyword>
<dbReference type="PROSITE" id="PS52016">
    <property type="entry name" value="TONB_DEPENDENT_REC_3"/>
    <property type="match status" value="1"/>
</dbReference>
<dbReference type="AlphaFoldDB" id="A0A395VVD9"/>
<accession>A0A395VVD9</accession>
<dbReference type="GO" id="GO:0015344">
    <property type="term" value="F:siderophore uptake transmembrane transporter activity"/>
    <property type="evidence" value="ECO:0007669"/>
    <property type="project" value="TreeGrafter"/>
</dbReference>
<evidence type="ECO:0000256" key="11">
    <source>
        <dbReference type="RuleBase" id="RU003357"/>
    </source>
</evidence>
<dbReference type="Proteomes" id="UP000266492">
    <property type="component" value="Unassembled WGS sequence"/>
</dbReference>
<organism evidence="15 16">
    <name type="scientific">Bacteroides ovatus</name>
    <dbReference type="NCBI Taxonomy" id="28116"/>
    <lineage>
        <taxon>Bacteria</taxon>
        <taxon>Pseudomonadati</taxon>
        <taxon>Bacteroidota</taxon>
        <taxon>Bacteroidia</taxon>
        <taxon>Bacteroidales</taxon>
        <taxon>Bacteroidaceae</taxon>
        <taxon>Bacteroides</taxon>
    </lineage>
</organism>
<evidence type="ECO:0000256" key="10">
    <source>
        <dbReference type="PROSITE-ProRule" id="PRU01360"/>
    </source>
</evidence>
<feature type="signal peptide" evidence="12">
    <location>
        <begin position="1"/>
        <end position="22"/>
    </location>
</feature>
<dbReference type="Pfam" id="PF07715">
    <property type="entry name" value="Plug"/>
    <property type="match status" value="1"/>
</dbReference>
<dbReference type="RefSeq" id="WP_118419115.1">
    <property type="nucleotide sequence ID" value="NZ_QRVZ01000022.1"/>
</dbReference>
<feature type="domain" description="TonB-dependent receptor plug" evidence="14">
    <location>
        <begin position="50"/>
        <end position="165"/>
    </location>
</feature>
<keyword evidence="6 11" id="KW-0798">TonB box</keyword>
<comment type="subcellular location">
    <subcellularLocation>
        <location evidence="1 10">Cell outer membrane</location>
        <topology evidence="1 10">Multi-pass membrane protein</topology>
    </subcellularLocation>
</comment>
<evidence type="ECO:0000256" key="8">
    <source>
        <dbReference type="ARBA" id="ARBA00023170"/>
    </source>
</evidence>
<keyword evidence="5 12" id="KW-0732">Signal</keyword>
<evidence type="ECO:0000256" key="4">
    <source>
        <dbReference type="ARBA" id="ARBA00022692"/>
    </source>
</evidence>
<protein>
    <submittedName>
        <fullName evidence="15">TonB-dependent receptor</fullName>
    </submittedName>
</protein>
<dbReference type="SUPFAM" id="SSF56935">
    <property type="entry name" value="Porins"/>
    <property type="match status" value="1"/>
</dbReference>
<dbReference type="InterPro" id="IPR012910">
    <property type="entry name" value="Plug_dom"/>
</dbReference>
<evidence type="ECO:0000313" key="15">
    <source>
        <dbReference type="EMBL" id="RGS80668.1"/>
    </source>
</evidence>
<feature type="chain" id="PRO_5017327589" evidence="12">
    <location>
        <begin position="23"/>
        <end position="635"/>
    </location>
</feature>
<dbReference type="Gene3D" id="2.170.130.10">
    <property type="entry name" value="TonB-dependent receptor, plug domain"/>
    <property type="match status" value="1"/>
</dbReference>
<keyword evidence="4 10" id="KW-0812">Transmembrane</keyword>
<gene>
    <name evidence="15" type="ORF">DWX70_21160</name>
</gene>
<comment type="similarity">
    <text evidence="10 11">Belongs to the TonB-dependent receptor family.</text>
</comment>
<evidence type="ECO:0000256" key="12">
    <source>
        <dbReference type="SAM" id="SignalP"/>
    </source>
</evidence>
<evidence type="ECO:0000256" key="5">
    <source>
        <dbReference type="ARBA" id="ARBA00022729"/>
    </source>
</evidence>
<evidence type="ECO:0000256" key="7">
    <source>
        <dbReference type="ARBA" id="ARBA00023136"/>
    </source>
</evidence>
<feature type="domain" description="TonB-dependent receptor-like beta-barrel" evidence="13">
    <location>
        <begin position="271"/>
        <end position="609"/>
    </location>
</feature>
<keyword evidence="9 10" id="KW-0998">Cell outer membrane</keyword>
<dbReference type="EMBL" id="QRVZ01000022">
    <property type="protein sequence ID" value="RGS80668.1"/>
    <property type="molecule type" value="Genomic_DNA"/>
</dbReference>
<dbReference type="GO" id="GO:0009279">
    <property type="term" value="C:cell outer membrane"/>
    <property type="evidence" value="ECO:0007669"/>
    <property type="project" value="UniProtKB-SubCell"/>
</dbReference>
<reference evidence="15 16" key="1">
    <citation type="submission" date="2018-08" db="EMBL/GenBank/DDBJ databases">
        <title>A genome reference for cultivated species of the human gut microbiota.</title>
        <authorList>
            <person name="Zou Y."/>
            <person name="Xue W."/>
            <person name="Luo G."/>
        </authorList>
    </citation>
    <scope>NUCLEOTIDE SEQUENCE [LARGE SCALE GENOMIC DNA]</scope>
    <source>
        <strain evidence="15 16">AF20-9LB</strain>
    </source>
</reference>
<dbReference type="PANTHER" id="PTHR30069">
    <property type="entry name" value="TONB-DEPENDENT OUTER MEMBRANE RECEPTOR"/>
    <property type="match status" value="1"/>
</dbReference>
<dbReference type="InterPro" id="IPR000531">
    <property type="entry name" value="Beta-barrel_TonB"/>
</dbReference>
<dbReference type="Gene3D" id="2.40.170.20">
    <property type="entry name" value="TonB-dependent receptor, beta-barrel domain"/>
    <property type="match status" value="1"/>
</dbReference>
<proteinExistence type="inferred from homology"/>
<evidence type="ECO:0000313" key="16">
    <source>
        <dbReference type="Proteomes" id="UP000266492"/>
    </source>
</evidence>
<dbReference type="PANTHER" id="PTHR30069:SF29">
    <property type="entry name" value="HEMOGLOBIN AND HEMOGLOBIN-HAPTOGLOBIN-BINDING PROTEIN 1-RELATED"/>
    <property type="match status" value="1"/>
</dbReference>
<keyword evidence="8 15" id="KW-0675">Receptor</keyword>
<dbReference type="GO" id="GO:0044718">
    <property type="term" value="P:siderophore transmembrane transport"/>
    <property type="evidence" value="ECO:0007669"/>
    <property type="project" value="TreeGrafter"/>
</dbReference>
<comment type="caution">
    <text evidence="15">The sequence shown here is derived from an EMBL/GenBank/DDBJ whole genome shotgun (WGS) entry which is preliminary data.</text>
</comment>
<name>A0A395VVD9_BACOV</name>
<keyword evidence="2 10" id="KW-0813">Transport</keyword>
<evidence type="ECO:0000256" key="2">
    <source>
        <dbReference type="ARBA" id="ARBA00022448"/>
    </source>
</evidence>
<evidence type="ECO:0000259" key="14">
    <source>
        <dbReference type="Pfam" id="PF07715"/>
    </source>
</evidence>
<dbReference type="InterPro" id="IPR037066">
    <property type="entry name" value="Plug_dom_sf"/>
</dbReference>
<evidence type="ECO:0000256" key="6">
    <source>
        <dbReference type="ARBA" id="ARBA00023077"/>
    </source>
</evidence>
<evidence type="ECO:0000256" key="9">
    <source>
        <dbReference type="ARBA" id="ARBA00023237"/>
    </source>
</evidence>
<evidence type="ECO:0000256" key="3">
    <source>
        <dbReference type="ARBA" id="ARBA00022452"/>
    </source>
</evidence>
<evidence type="ECO:0000256" key="1">
    <source>
        <dbReference type="ARBA" id="ARBA00004571"/>
    </source>
</evidence>
<evidence type="ECO:0000259" key="13">
    <source>
        <dbReference type="Pfam" id="PF00593"/>
    </source>
</evidence>
<sequence length="635" mass="70517">MKKLKRYLLTGAVLPLAFQVQAQVADTASIDRTYSIGEVVVTGTRSETDVRHLSQTVSVVNRGKLEQAMQPSLLPVLTEQVPGLFVTSRGVMGYGVSNGAAGGISLRGLSGGNARLMVLIDGHPQYAGIFGHPIADAYQTLLADRVEVLRGPASVLYGSNAMGGVINIVTRKMREDGVRTNLHLGYGSYNTLETELTNRIRKGRFSSVVSGSYNRTDGHRADMDFEQYGGYAKLGYELTDNWSLRGDVNVTHFNATYPGPVSAPLLEGDQRITRGMTSLAVENNYGRTSGALSFFYNWGDHWINDGYTPSAGETPQDDRFNSSDDMMGLSLYQSTRFFKGNRITFGFDWFRYGGHAWSEYVSGEKAGTRSDIVDRHEDEVAGYMDIRQDFGRWMTLNAGLRVDHHSRVGTEWVPQAGLAFHLPRAIELKASASKGFRYPILREMYMFPPQNPDLQPESVWNYELAFSQRLFGGRLQYGINLFYIDGKNLIQTLPNPNGSGMLNQNSGEIDNTGVELQAAYRISPVWSVDANYSFLHMENPVIAAPGHKLYAGANFSQGRWTVSTGLQYVEGLYTSVGKTETTENFVLWNLRASFRASKRLDIWARGENLLAQRYEIMAGYPMPRATVIGGININF</sequence>